<accession>A0A382BKD8</accession>
<evidence type="ECO:0000259" key="2">
    <source>
        <dbReference type="Pfam" id="PF22725"/>
    </source>
</evidence>
<dbReference type="InterPro" id="IPR055170">
    <property type="entry name" value="GFO_IDH_MocA-like_dom"/>
</dbReference>
<gene>
    <name evidence="3" type="ORF">METZ01_LOCUS167154</name>
</gene>
<organism evidence="3">
    <name type="scientific">marine metagenome</name>
    <dbReference type="NCBI Taxonomy" id="408172"/>
    <lineage>
        <taxon>unclassified sequences</taxon>
        <taxon>metagenomes</taxon>
        <taxon>ecological metagenomes</taxon>
    </lineage>
</organism>
<dbReference type="Pfam" id="PF01408">
    <property type="entry name" value="GFO_IDH_MocA"/>
    <property type="match status" value="1"/>
</dbReference>
<evidence type="ECO:0000313" key="3">
    <source>
        <dbReference type="EMBL" id="SVB14300.1"/>
    </source>
</evidence>
<dbReference type="SUPFAM" id="SSF51735">
    <property type="entry name" value="NAD(P)-binding Rossmann-fold domains"/>
    <property type="match status" value="1"/>
</dbReference>
<dbReference type="EMBL" id="UINC01030239">
    <property type="protein sequence ID" value="SVB14300.1"/>
    <property type="molecule type" value="Genomic_DNA"/>
</dbReference>
<dbReference type="SUPFAM" id="SSF55347">
    <property type="entry name" value="Glyceraldehyde-3-phosphate dehydrogenase-like, C-terminal domain"/>
    <property type="match status" value="1"/>
</dbReference>
<proteinExistence type="predicted"/>
<sequence>VKNDTKIRIGVVGVGHLGNFHLKQLKVISNILITGIYDNDPIRAGEMSSTYNVRSFSSLKELLSESQAISVVTPTSTHYSIANQALSADCHLFIEKPITDNINHAKKLLNKADRLKKIIQVGHIERFNPAFNILKTMKLKPRFIEAHRLAKFNTRGSDVPVILDLMIHDLDIILSLVKSEIKKINANGVSVISNTSDIANARIEFENGCVANITASRISQKNMRKMRLFQENDYITIDFQKGSIEEYQVSEINPNLDNNNIIAELEGEEKKYIIYNKPNVYQYDALKKELNHFIYSIKNASKPETDGVSAAKALSIGLKIQNIIDQ</sequence>
<dbReference type="InterPro" id="IPR000683">
    <property type="entry name" value="Gfo/Idh/MocA-like_OxRdtase_N"/>
</dbReference>
<protein>
    <submittedName>
        <fullName evidence="3">Uncharacterized protein</fullName>
    </submittedName>
</protein>
<dbReference type="InterPro" id="IPR036291">
    <property type="entry name" value="NAD(P)-bd_dom_sf"/>
</dbReference>
<name>A0A382BKD8_9ZZZZ</name>
<dbReference type="Gene3D" id="3.30.360.10">
    <property type="entry name" value="Dihydrodipicolinate Reductase, domain 2"/>
    <property type="match status" value="1"/>
</dbReference>
<dbReference type="InterPro" id="IPR051450">
    <property type="entry name" value="Gfo/Idh/MocA_Oxidoreductases"/>
</dbReference>
<feature type="domain" description="GFO/IDH/MocA-like oxidoreductase" evidence="2">
    <location>
        <begin position="161"/>
        <end position="244"/>
    </location>
</feature>
<dbReference type="Gene3D" id="3.40.50.720">
    <property type="entry name" value="NAD(P)-binding Rossmann-like Domain"/>
    <property type="match status" value="1"/>
</dbReference>
<evidence type="ECO:0000259" key="1">
    <source>
        <dbReference type="Pfam" id="PF01408"/>
    </source>
</evidence>
<dbReference type="AlphaFoldDB" id="A0A382BKD8"/>
<dbReference type="Pfam" id="PF22725">
    <property type="entry name" value="GFO_IDH_MocA_C3"/>
    <property type="match status" value="1"/>
</dbReference>
<dbReference type="GO" id="GO:0000166">
    <property type="term" value="F:nucleotide binding"/>
    <property type="evidence" value="ECO:0007669"/>
    <property type="project" value="InterPro"/>
</dbReference>
<reference evidence="3" key="1">
    <citation type="submission" date="2018-05" db="EMBL/GenBank/DDBJ databases">
        <authorList>
            <person name="Lanie J.A."/>
            <person name="Ng W.-L."/>
            <person name="Kazmierczak K.M."/>
            <person name="Andrzejewski T.M."/>
            <person name="Davidsen T.M."/>
            <person name="Wayne K.J."/>
            <person name="Tettelin H."/>
            <person name="Glass J.I."/>
            <person name="Rusch D."/>
            <person name="Podicherti R."/>
            <person name="Tsui H.-C.T."/>
            <person name="Winkler M.E."/>
        </authorList>
    </citation>
    <scope>NUCLEOTIDE SEQUENCE</scope>
</reference>
<dbReference type="PANTHER" id="PTHR43377">
    <property type="entry name" value="BILIVERDIN REDUCTASE A"/>
    <property type="match status" value="1"/>
</dbReference>
<feature type="domain" description="Gfo/Idh/MocA-like oxidoreductase N-terminal" evidence="1">
    <location>
        <begin position="7"/>
        <end position="123"/>
    </location>
</feature>
<feature type="non-terminal residue" evidence="3">
    <location>
        <position position="1"/>
    </location>
</feature>
<dbReference type="PANTHER" id="PTHR43377:SF1">
    <property type="entry name" value="BILIVERDIN REDUCTASE A"/>
    <property type="match status" value="1"/>
</dbReference>